<feature type="transmembrane region" description="Helical" evidence="1">
    <location>
        <begin position="149"/>
        <end position="170"/>
    </location>
</feature>
<keyword evidence="1" id="KW-1133">Transmembrane helix</keyword>
<proteinExistence type="predicted"/>
<evidence type="ECO:0000313" key="2">
    <source>
        <dbReference type="EMBL" id="SJX21902.1"/>
    </source>
</evidence>
<dbReference type="InterPro" id="IPR021834">
    <property type="entry name" value="DUF3426"/>
</dbReference>
<sequence>MSDKQTSCPKCLTIYKVSVAQLTVAQGMVCCPKCSMTFNALSHLTTGHTFDTCEERSSNQNDMSMSSNSAFSSPRVDSIHFDLSQSAALSMSTSNLLDIFNLKVEHSNIDLKTYLNNLNYFSTDPIGNYPAMNLADNNPGKPQKSPMYYMLWGVINFSLLALLCFQYLWFNPHILNNSPALGATYNKICLVLNCSSLQERYSLISINKLKVKRIDTQKTQFSGELINYHDTSLPLPDLKVILKVDGEVDSTYQLHANEYLIDSLVGIKRIPKNSPFKFKFSLPVSRKSFNHYSLEIVQP</sequence>
<dbReference type="AlphaFoldDB" id="A0A1R7QC88"/>
<name>A0A1R7QC88_ACIJO</name>
<dbReference type="RefSeq" id="WP_087012268.1">
    <property type="nucleotide sequence ID" value="NZ_FUUY01000004.1"/>
</dbReference>
<reference evidence="2 3" key="1">
    <citation type="submission" date="2017-02" db="EMBL/GenBank/DDBJ databases">
        <authorList>
            <person name="Peterson S.W."/>
        </authorList>
    </citation>
    <scope>NUCLEOTIDE SEQUENCE [LARGE SCALE GENOMIC DNA]</scope>
    <source>
        <strain evidence="2">C6</strain>
    </source>
</reference>
<dbReference type="Pfam" id="PF11906">
    <property type="entry name" value="DUF3426"/>
    <property type="match status" value="1"/>
</dbReference>
<dbReference type="InterPro" id="IPR011723">
    <property type="entry name" value="Znf/thioredoxin_put"/>
</dbReference>
<organism evidence="2 3">
    <name type="scientific">Acinetobacter johnsonii</name>
    <dbReference type="NCBI Taxonomy" id="40214"/>
    <lineage>
        <taxon>Bacteria</taxon>
        <taxon>Pseudomonadati</taxon>
        <taxon>Pseudomonadota</taxon>
        <taxon>Gammaproteobacteria</taxon>
        <taxon>Moraxellales</taxon>
        <taxon>Moraxellaceae</taxon>
        <taxon>Acinetobacter</taxon>
    </lineage>
</organism>
<keyword evidence="1" id="KW-0812">Transmembrane</keyword>
<evidence type="ECO:0000256" key="1">
    <source>
        <dbReference type="SAM" id="Phobius"/>
    </source>
</evidence>
<dbReference type="Proteomes" id="UP000196240">
    <property type="component" value="Unassembled WGS sequence"/>
</dbReference>
<protein>
    <recommendedName>
        <fullName evidence="4">DUF3426 domain-containing protein</fullName>
    </recommendedName>
</protein>
<dbReference type="NCBIfam" id="TIGR02098">
    <property type="entry name" value="MJ0042_CXXC"/>
    <property type="match status" value="1"/>
</dbReference>
<evidence type="ECO:0000313" key="3">
    <source>
        <dbReference type="Proteomes" id="UP000196240"/>
    </source>
</evidence>
<evidence type="ECO:0008006" key="4">
    <source>
        <dbReference type="Google" id="ProtNLM"/>
    </source>
</evidence>
<keyword evidence="1" id="KW-0472">Membrane</keyword>
<accession>A0A1R7QC88</accession>
<gene>
    <name evidence="2" type="ORF">ACNJC6_01531</name>
</gene>
<dbReference type="EMBL" id="FUUY01000004">
    <property type="protein sequence ID" value="SJX21902.1"/>
    <property type="molecule type" value="Genomic_DNA"/>
</dbReference>